<evidence type="ECO:0000256" key="2">
    <source>
        <dbReference type="SAM" id="SignalP"/>
    </source>
</evidence>
<protein>
    <submittedName>
        <fullName evidence="6">ShKT domain-containing protein</fullName>
    </submittedName>
</protein>
<feature type="chain" id="PRO_5043135645" evidence="2">
    <location>
        <begin position="18"/>
        <end position="62"/>
    </location>
</feature>
<feature type="domain" description="ShKT" evidence="3">
    <location>
        <begin position="21"/>
        <end position="61"/>
    </location>
</feature>
<proteinExistence type="predicted"/>
<keyword evidence="5" id="KW-1185">Reference proteome</keyword>
<keyword evidence="2" id="KW-0732">Signal</keyword>
<dbReference type="InterPro" id="IPR003582">
    <property type="entry name" value="ShKT_dom"/>
</dbReference>
<dbReference type="Gene3D" id="1.10.10.1940">
    <property type="match status" value="1"/>
</dbReference>
<accession>A0A158QXS4</accession>
<organism evidence="6">
    <name type="scientific">Nippostrongylus brasiliensis</name>
    <name type="common">Rat hookworm</name>
    <dbReference type="NCBI Taxonomy" id="27835"/>
    <lineage>
        <taxon>Eukaryota</taxon>
        <taxon>Metazoa</taxon>
        <taxon>Ecdysozoa</taxon>
        <taxon>Nematoda</taxon>
        <taxon>Chromadorea</taxon>
        <taxon>Rhabditida</taxon>
        <taxon>Rhabditina</taxon>
        <taxon>Rhabditomorpha</taxon>
        <taxon>Strongyloidea</taxon>
        <taxon>Heligmosomidae</taxon>
        <taxon>Nippostrongylus</taxon>
    </lineage>
</organism>
<reference evidence="6" key="1">
    <citation type="submission" date="2016-04" db="UniProtKB">
        <authorList>
            <consortium name="WormBaseParasite"/>
        </authorList>
    </citation>
    <scope>IDENTIFICATION</scope>
</reference>
<evidence type="ECO:0000313" key="6">
    <source>
        <dbReference type="WBParaSite" id="NBR_0000731301-mRNA-1"/>
    </source>
</evidence>
<evidence type="ECO:0000256" key="1">
    <source>
        <dbReference type="PROSITE-ProRule" id="PRU01005"/>
    </source>
</evidence>
<dbReference type="Pfam" id="PF01549">
    <property type="entry name" value="ShK"/>
    <property type="match status" value="1"/>
</dbReference>
<sequence length="62" mass="6948">MLAVLFCILLISSMAISDEPCKDRSPTAMCLRHKSVGRCTGDNGDWTSLMKMNCRKTCEFCK</sequence>
<name>A0A158QXS4_NIPBR</name>
<dbReference type="PROSITE" id="PS51670">
    <property type="entry name" value="SHKT"/>
    <property type="match status" value="1"/>
</dbReference>
<dbReference type="EMBL" id="UYSL01019878">
    <property type="protein sequence ID" value="VDL70903.1"/>
    <property type="molecule type" value="Genomic_DNA"/>
</dbReference>
<dbReference type="Proteomes" id="UP000271162">
    <property type="component" value="Unassembled WGS sequence"/>
</dbReference>
<evidence type="ECO:0000259" key="3">
    <source>
        <dbReference type="PROSITE" id="PS51670"/>
    </source>
</evidence>
<reference evidence="4 5" key="2">
    <citation type="submission" date="2018-11" db="EMBL/GenBank/DDBJ databases">
        <authorList>
            <consortium name="Pathogen Informatics"/>
        </authorList>
    </citation>
    <scope>NUCLEOTIDE SEQUENCE [LARGE SCALE GENOMIC DNA]</scope>
</reference>
<dbReference type="AlphaFoldDB" id="A0A158QXS4"/>
<comment type="caution">
    <text evidence="1">Lacks conserved residue(s) required for the propagation of feature annotation.</text>
</comment>
<dbReference type="WBParaSite" id="NBR_0000731301-mRNA-1">
    <property type="protein sequence ID" value="NBR_0000731301-mRNA-1"/>
    <property type="gene ID" value="NBR_0000731301"/>
</dbReference>
<gene>
    <name evidence="4" type="ORF">NBR_LOCUS7314</name>
</gene>
<evidence type="ECO:0000313" key="4">
    <source>
        <dbReference type="EMBL" id="VDL70903.1"/>
    </source>
</evidence>
<dbReference type="SMART" id="SM00254">
    <property type="entry name" value="ShKT"/>
    <property type="match status" value="1"/>
</dbReference>
<feature type="signal peptide" evidence="2">
    <location>
        <begin position="1"/>
        <end position="17"/>
    </location>
</feature>
<evidence type="ECO:0000313" key="5">
    <source>
        <dbReference type="Proteomes" id="UP000271162"/>
    </source>
</evidence>